<dbReference type="Proteomes" id="UP000306585">
    <property type="component" value="Unassembled WGS sequence"/>
</dbReference>
<proteinExistence type="predicted"/>
<sequence length="120" mass="12505">MKCVRLSDVESSPSGMPCSSREGDHAAGIVRKVLLGEHELPGSVRLSHALLAPGQSVAEHSHDDLFEVFYVLGGQGVLMVNGKSLAIAAGSCFVVEPGELHALGNDGSGDLTLIYFGLFA</sequence>
<dbReference type="AlphaFoldDB" id="A0A5R9GJ71"/>
<dbReference type="SUPFAM" id="SSF51182">
    <property type="entry name" value="RmlC-like cupins"/>
    <property type="match status" value="1"/>
</dbReference>
<dbReference type="Pfam" id="PF07883">
    <property type="entry name" value="Cupin_2"/>
    <property type="match status" value="1"/>
</dbReference>
<organism evidence="4 5">
    <name type="scientific">Mariprofundus erugo</name>
    <dbReference type="NCBI Taxonomy" id="2528639"/>
    <lineage>
        <taxon>Bacteria</taxon>
        <taxon>Pseudomonadati</taxon>
        <taxon>Pseudomonadota</taxon>
        <taxon>Candidatius Mariprofundia</taxon>
        <taxon>Mariprofundales</taxon>
        <taxon>Mariprofundaceae</taxon>
        <taxon>Mariprofundus</taxon>
    </lineage>
</organism>
<feature type="domain" description="Cupin type-2" evidence="3">
    <location>
        <begin position="50"/>
        <end position="114"/>
    </location>
</feature>
<gene>
    <name evidence="4" type="ORF">FEF65_10660</name>
</gene>
<evidence type="ECO:0000259" key="3">
    <source>
        <dbReference type="Pfam" id="PF07883"/>
    </source>
</evidence>
<dbReference type="GO" id="GO:0046872">
    <property type="term" value="F:metal ion binding"/>
    <property type="evidence" value="ECO:0007669"/>
    <property type="project" value="UniProtKB-KW"/>
</dbReference>
<dbReference type="InterPro" id="IPR014710">
    <property type="entry name" value="RmlC-like_jellyroll"/>
</dbReference>
<protein>
    <submittedName>
        <fullName evidence="4">Cupin domain-containing protein</fullName>
    </submittedName>
</protein>
<dbReference type="PANTHER" id="PTHR35848">
    <property type="entry name" value="OXALATE-BINDING PROTEIN"/>
    <property type="match status" value="1"/>
</dbReference>
<evidence type="ECO:0000313" key="4">
    <source>
        <dbReference type="EMBL" id="TLS66270.1"/>
    </source>
</evidence>
<dbReference type="RefSeq" id="WP_138239801.1">
    <property type="nucleotide sequence ID" value="NZ_VBRY01000010.1"/>
</dbReference>
<keyword evidence="1" id="KW-0479">Metal-binding</keyword>
<dbReference type="InterPro" id="IPR051610">
    <property type="entry name" value="GPI/OXD"/>
</dbReference>
<dbReference type="InterPro" id="IPR011051">
    <property type="entry name" value="RmlC_Cupin_sf"/>
</dbReference>
<dbReference type="Gene3D" id="2.60.120.10">
    <property type="entry name" value="Jelly Rolls"/>
    <property type="match status" value="1"/>
</dbReference>
<dbReference type="EMBL" id="VBRY01000010">
    <property type="protein sequence ID" value="TLS66270.1"/>
    <property type="molecule type" value="Genomic_DNA"/>
</dbReference>
<evidence type="ECO:0000313" key="5">
    <source>
        <dbReference type="Proteomes" id="UP000306585"/>
    </source>
</evidence>
<evidence type="ECO:0000256" key="1">
    <source>
        <dbReference type="ARBA" id="ARBA00022723"/>
    </source>
</evidence>
<reference evidence="4 5" key="1">
    <citation type="journal article" date="2019" name="Appl. Environ. Microbiol.">
        <title>Environmental Evidence and Genomic Insight of Iron-oxidizing Bacteria Preference Towards More Corrosion Resistant Stainless Steel at Higher Salinities.</title>
        <authorList>
            <person name="Garrison C.E."/>
            <person name="Price K.A."/>
            <person name="Field E.K."/>
        </authorList>
    </citation>
    <scope>NUCLEOTIDE SEQUENCE [LARGE SCALE GENOMIC DNA]</scope>
    <source>
        <strain evidence="4 5">P3</strain>
    </source>
</reference>
<comment type="caution">
    <text evidence="4">The sequence shown here is derived from an EMBL/GenBank/DDBJ whole genome shotgun (WGS) entry which is preliminary data.</text>
</comment>
<name>A0A5R9GJ71_9PROT</name>
<keyword evidence="5" id="KW-1185">Reference proteome</keyword>
<dbReference type="InterPro" id="IPR013096">
    <property type="entry name" value="Cupin_2"/>
</dbReference>
<feature type="region of interest" description="Disordered" evidence="2">
    <location>
        <begin position="1"/>
        <end position="23"/>
    </location>
</feature>
<evidence type="ECO:0000256" key="2">
    <source>
        <dbReference type="SAM" id="MobiDB-lite"/>
    </source>
</evidence>
<accession>A0A5R9GJ71</accession>
<dbReference type="PANTHER" id="PTHR35848:SF6">
    <property type="entry name" value="CUPIN TYPE-2 DOMAIN-CONTAINING PROTEIN"/>
    <property type="match status" value="1"/>
</dbReference>